<dbReference type="Proteomes" id="UP000469292">
    <property type="component" value="Unassembled WGS sequence"/>
</dbReference>
<evidence type="ECO:0000256" key="8">
    <source>
        <dbReference type="SAM" id="MobiDB-lite"/>
    </source>
</evidence>
<keyword evidence="11" id="KW-1185">Reference proteome</keyword>
<keyword evidence="5" id="KW-0547">Nucleotide-binding</keyword>
<dbReference type="PROSITE" id="PS00211">
    <property type="entry name" value="ABC_TRANSPORTER_1"/>
    <property type="match status" value="2"/>
</dbReference>
<keyword evidence="4" id="KW-1003">Cell membrane</keyword>
<protein>
    <submittedName>
        <fullName evidence="10">ABC transporter ATP-binding protein</fullName>
    </submittedName>
</protein>
<comment type="similarity">
    <text evidence="2">Belongs to the ABC transporter superfamily.</text>
</comment>
<keyword evidence="6 10" id="KW-0067">ATP-binding</keyword>
<feature type="domain" description="ABC transporter" evidence="9">
    <location>
        <begin position="41"/>
        <end position="291"/>
    </location>
</feature>
<dbReference type="InterPro" id="IPR013563">
    <property type="entry name" value="Oligopep_ABC_C"/>
</dbReference>
<organism evidence="10 11">
    <name type="scientific">Bifidobacterium choloepi</name>
    <dbReference type="NCBI Taxonomy" id="2614131"/>
    <lineage>
        <taxon>Bacteria</taxon>
        <taxon>Bacillati</taxon>
        <taxon>Actinomycetota</taxon>
        <taxon>Actinomycetes</taxon>
        <taxon>Bifidobacteriales</taxon>
        <taxon>Bifidobacteriaceae</taxon>
        <taxon>Bifidobacterium</taxon>
    </lineage>
</organism>
<keyword evidence="3" id="KW-0813">Transport</keyword>
<dbReference type="InterPro" id="IPR017871">
    <property type="entry name" value="ABC_transporter-like_CS"/>
</dbReference>
<dbReference type="Pfam" id="PF08352">
    <property type="entry name" value="oligo_HPY"/>
    <property type="match status" value="2"/>
</dbReference>
<name>A0A6I5N1L3_9BIFI</name>
<dbReference type="InterPro" id="IPR050388">
    <property type="entry name" value="ABC_Ni/Peptide_Import"/>
</dbReference>
<dbReference type="Gene3D" id="3.40.50.300">
    <property type="entry name" value="P-loop containing nucleotide triphosphate hydrolases"/>
    <property type="match status" value="2"/>
</dbReference>
<dbReference type="GO" id="GO:0016887">
    <property type="term" value="F:ATP hydrolysis activity"/>
    <property type="evidence" value="ECO:0007669"/>
    <property type="project" value="InterPro"/>
</dbReference>
<evidence type="ECO:0000256" key="2">
    <source>
        <dbReference type="ARBA" id="ARBA00005417"/>
    </source>
</evidence>
<dbReference type="GO" id="GO:0005524">
    <property type="term" value="F:ATP binding"/>
    <property type="evidence" value="ECO:0007669"/>
    <property type="project" value="UniProtKB-KW"/>
</dbReference>
<dbReference type="PANTHER" id="PTHR43297:SF2">
    <property type="entry name" value="DIPEPTIDE TRANSPORT ATP-BINDING PROTEIN DPPD"/>
    <property type="match status" value="1"/>
</dbReference>
<evidence type="ECO:0000313" key="10">
    <source>
        <dbReference type="EMBL" id="NEG70507.1"/>
    </source>
</evidence>
<dbReference type="PROSITE" id="PS50893">
    <property type="entry name" value="ABC_TRANSPORTER_2"/>
    <property type="match status" value="2"/>
</dbReference>
<dbReference type="AlphaFoldDB" id="A0A6I5N1L3"/>
<dbReference type="NCBIfam" id="NF008453">
    <property type="entry name" value="PRK11308.1"/>
    <property type="match status" value="2"/>
</dbReference>
<feature type="domain" description="ABC transporter" evidence="9">
    <location>
        <begin position="394"/>
        <end position="645"/>
    </location>
</feature>
<gene>
    <name evidence="10" type="ORF">F6S87_07870</name>
</gene>
<evidence type="ECO:0000256" key="7">
    <source>
        <dbReference type="ARBA" id="ARBA00023136"/>
    </source>
</evidence>
<dbReference type="SMART" id="SM00382">
    <property type="entry name" value="AAA"/>
    <property type="match status" value="2"/>
</dbReference>
<keyword evidence="7" id="KW-0472">Membrane</keyword>
<proteinExistence type="inferred from homology"/>
<dbReference type="InterPro" id="IPR003593">
    <property type="entry name" value="AAA+_ATPase"/>
</dbReference>
<evidence type="ECO:0000313" key="11">
    <source>
        <dbReference type="Proteomes" id="UP000469292"/>
    </source>
</evidence>
<dbReference type="SUPFAM" id="SSF52540">
    <property type="entry name" value="P-loop containing nucleoside triphosphate hydrolases"/>
    <property type="match status" value="2"/>
</dbReference>
<dbReference type="GO" id="GO:0015833">
    <property type="term" value="P:peptide transport"/>
    <property type="evidence" value="ECO:0007669"/>
    <property type="project" value="InterPro"/>
</dbReference>
<reference evidence="10 11" key="1">
    <citation type="submission" date="2019-09" db="EMBL/GenBank/DDBJ databases">
        <title>Phylogenetic characterization of a novel taxon of the genus Bifidobacterium: Bifidobacterium choloepi sp. nov.</title>
        <authorList>
            <person name="Modesto M."/>
            <person name="Satti M."/>
        </authorList>
    </citation>
    <scope>NUCLEOTIDE SEQUENCE [LARGE SCALE GENOMIC DNA]</scope>
    <source>
        <strain evidence="10 11">BRDM6</strain>
    </source>
</reference>
<accession>A0A6I5N1L3</accession>
<comment type="subcellular location">
    <subcellularLocation>
        <location evidence="1">Cell membrane</location>
        <topology evidence="1">Peripheral membrane protein</topology>
    </subcellularLocation>
</comment>
<dbReference type="PANTHER" id="PTHR43297">
    <property type="entry name" value="OLIGOPEPTIDE TRANSPORT ATP-BINDING PROTEIN APPD"/>
    <property type="match status" value="1"/>
</dbReference>
<dbReference type="GO" id="GO:0005886">
    <property type="term" value="C:plasma membrane"/>
    <property type="evidence" value="ECO:0007669"/>
    <property type="project" value="UniProtKB-SubCell"/>
</dbReference>
<sequence length="743" mass="81421">MFRKTGKDSGESSPRFRTIHATDGQSGNPVDRDAADGETVLQVRDLRVNFASEAGTVHAVRGVSFDLRRGQTLGIVGESGSGKSVTSMSIMGLLDSNAHVTGSIRFHGEELLSKTDAEMSRIRGDGIAMVFQDPLSALTPVFSIGEQMKEALVVHNPKMTADEVRRRSIELLALVGIPNAEERLKSYPHEFSGGMRQRVVIAMAIANNPDVIIADEPTTALDVTIQAQVLEVLQKAQEETGAALIFITHDLGVIAGNADDIIVMYAGAPVETAPVDNIFYEPVMPYTMGLLGACPRPDTGREDRLVPIPGSPTNLVDLPAGCPFSPRCPLAVDECRMSEPELEAVPGRPGQRAACHRTEYILDRKLTYRDVFHVGKAVPSILDDVPYDERRTVLDVHDLKKTFPLTGGGFLRRRIGTVHAVDDVSLEVREGETMALVGESGSGKSTTLLEIMDLKQPEGGTVELFGTPVVKGMPRAERRELHGLVQYVFQDPMSSLDPRLPVYDILAEPLKVARLSKEDINDRIGELMRLVELNPDQVDRFPTQFSGGQRQRIAIARALAVNPKLILLDEPVSALDVSIQAGVINLLEDLQNKLGVAYLLVAHNLSVIRHISTHVAVMYLGHIVESGETETVFRHPLHPYTQALLSAVPVPDPKVERSRHRIVLQGDLPSPVEEIPGCPFASRCPLRLTLPEDKRRLCDTVPPKLGHHDGWRQQVACHFVEESAVRYRAGIVQRSPVTARTEE</sequence>
<feature type="compositionally biased region" description="Basic and acidic residues" evidence="8">
    <location>
        <begin position="1"/>
        <end position="10"/>
    </location>
</feature>
<dbReference type="Pfam" id="PF00005">
    <property type="entry name" value="ABC_tran"/>
    <property type="match status" value="2"/>
</dbReference>
<evidence type="ECO:0000259" key="9">
    <source>
        <dbReference type="PROSITE" id="PS50893"/>
    </source>
</evidence>
<evidence type="ECO:0000256" key="4">
    <source>
        <dbReference type="ARBA" id="ARBA00022475"/>
    </source>
</evidence>
<evidence type="ECO:0000256" key="6">
    <source>
        <dbReference type="ARBA" id="ARBA00022840"/>
    </source>
</evidence>
<dbReference type="FunFam" id="3.40.50.300:FF:000016">
    <property type="entry name" value="Oligopeptide ABC transporter ATP-binding component"/>
    <property type="match status" value="2"/>
</dbReference>
<dbReference type="CDD" id="cd03257">
    <property type="entry name" value="ABC_NikE_OppD_transporters"/>
    <property type="match status" value="2"/>
</dbReference>
<dbReference type="RefSeq" id="WP_163228161.1">
    <property type="nucleotide sequence ID" value="NZ_VYSG01000004.1"/>
</dbReference>
<dbReference type="NCBIfam" id="TIGR01727">
    <property type="entry name" value="oligo_HPY"/>
    <property type="match status" value="2"/>
</dbReference>
<evidence type="ECO:0000256" key="5">
    <source>
        <dbReference type="ARBA" id="ARBA00022741"/>
    </source>
</evidence>
<evidence type="ECO:0000256" key="1">
    <source>
        <dbReference type="ARBA" id="ARBA00004202"/>
    </source>
</evidence>
<evidence type="ECO:0000256" key="3">
    <source>
        <dbReference type="ARBA" id="ARBA00022448"/>
    </source>
</evidence>
<dbReference type="InterPro" id="IPR027417">
    <property type="entry name" value="P-loop_NTPase"/>
</dbReference>
<dbReference type="NCBIfam" id="NF007739">
    <property type="entry name" value="PRK10419.1"/>
    <property type="match status" value="2"/>
</dbReference>
<dbReference type="EMBL" id="VYSG01000004">
    <property type="protein sequence ID" value="NEG70507.1"/>
    <property type="molecule type" value="Genomic_DNA"/>
</dbReference>
<feature type="region of interest" description="Disordered" evidence="8">
    <location>
        <begin position="1"/>
        <end position="33"/>
    </location>
</feature>
<dbReference type="InterPro" id="IPR003439">
    <property type="entry name" value="ABC_transporter-like_ATP-bd"/>
</dbReference>
<comment type="caution">
    <text evidence="10">The sequence shown here is derived from an EMBL/GenBank/DDBJ whole genome shotgun (WGS) entry which is preliminary data.</text>
</comment>